<proteinExistence type="predicted"/>
<evidence type="ECO:0000256" key="1">
    <source>
        <dbReference type="ARBA" id="ARBA00012386"/>
    </source>
</evidence>
<evidence type="ECO:0000256" key="3">
    <source>
        <dbReference type="ARBA" id="ARBA00022691"/>
    </source>
</evidence>
<dbReference type="GO" id="GO:0016432">
    <property type="term" value="F:tRNA-uridine aminocarboxypropyltransferase activity"/>
    <property type="evidence" value="ECO:0007669"/>
    <property type="project" value="UniProtKB-EC"/>
</dbReference>
<sequence length="258" mass="29683">MRVHAFHRLYQERLQQSTKPFLARGSKISRCSFCQVAEKHCLCEFQPNIDTQIAVILLVSDNEVFKPSNTGRLIADTVRETYVYQWHRTDPDPQLLSLLADPTFFPIVVFPAQTEQDKQRQLTVISESSGTRKPLLIFIDGSWREAKRIFRKSPYLATLPLLSIEPEKVSRYLMRKASNDQYLATAEVASLVLSLCGEQQAAETLQLWFEAFKESYLLGKSQNLIHFKGERPALQQWQDYSSSALMRLNAHDNKVNCL</sequence>
<keyword evidence="7" id="KW-1185">Reference proteome</keyword>
<dbReference type="SMART" id="SM01144">
    <property type="entry name" value="DTW"/>
    <property type="match status" value="1"/>
</dbReference>
<dbReference type="PANTHER" id="PTHR21392">
    <property type="entry name" value="TRNA-URIDINE AMINOCARBOXYPROPYLTRANSFERASE 2"/>
    <property type="match status" value="1"/>
</dbReference>
<dbReference type="AlphaFoldDB" id="A0A9X0R7G1"/>
<evidence type="ECO:0000259" key="5">
    <source>
        <dbReference type="SMART" id="SM01144"/>
    </source>
</evidence>
<dbReference type="Proteomes" id="UP000615796">
    <property type="component" value="Unassembled WGS sequence"/>
</dbReference>
<dbReference type="EC" id="2.5.1.25" evidence="1"/>
<dbReference type="Pfam" id="PF03942">
    <property type="entry name" value="DTW"/>
    <property type="match status" value="1"/>
</dbReference>
<evidence type="ECO:0000313" key="7">
    <source>
        <dbReference type="Proteomes" id="UP000615796"/>
    </source>
</evidence>
<evidence type="ECO:0000313" key="6">
    <source>
        <dbReference type="EMBL" id="MBC5850944.1"/>
    </source>
</evidence>
<organism evidence="6 7">
    <name type="scientific">Vibrio metschnikovii</name>
    <dbReference type="NCBI Taxonomy" id="28172"/>
    <lineage>
        <taxon>Bacteria</taxon>
        <taxon>Pseudomonadati</taxon>
        <taxon>Pseudomonadota</taxon>
        <taxon>Gammaproteobacteria</taxon>
        <taxon>Vibrionales</taxon>
        <taxon>Vibrionaceae</taxon>
        <taxon>Vibrio</taxon>
    </lineage>
</organism>
<dbReference type="EMBL" id="JACRUP010000004">
    <property type="protein sequence ID" value="MBC5850944.1"/>
    <property type="molecule type" value="Genomic_DNA"/>
</dbReference>
<protein>
    <recommendedName>
        <fullName evidence="1">tRNA-uridine aminocarboxypropyltransferase</fullName>
        <ecNumber evidence="1">2.5.1.25</ecNumber>
    </recommendedName>
</protein>
<dbReference type="RefSeq" id="WP_187025813.1">
    <property type="nucleotide sequence ID" value="NZ_CAWQOS010000001.1"/>
</dbReference>
<evidence type="ECO:0000256" key="2">
    <source>
        <dbReference type="ARBA" id="ARBA00022679"/>
    </source>
</evidence>
<keyword evidence="3" id="KW-0949">S-adenosyl-L-methionine</keyword>
<dbReference type="InterPro" id="IPR005636">
    <property type="entry name" value="DTW"/>
</dbReference>
<name>A0A9X0R7G1_VIBME</name>
<accession>A0A9X0R7G1</accession>
<evidence type="ECO:0000256" key="4">
    <source>
        <dbReference type="ARBA" id="ARBA00022694"/>
    </source>
</evidence>
<dbReference type="InterPro" id="IPR039262">
    <property type="entry name" value="DTWD2/TAPT"/>
</dbReference>
<reference evidence="6" key="1">
    <citation type="submission" date="2020-08" db="EMBL/GenBank/DDBJ databases">
        <title>Genome Sequencing and Pan-Genome Analysis of Migratory bird Vibrio Strains, Inner Mongolia.</title>
        <authorList>
            <person name="Zheng L."/>
        </authorList>
    </citation>
    <scope>NUCLEOTIDE SEQUENCE</scope>
    <source>
        <strain evidence="6">M13F</strain>
    </source>
</reference>
<keyword evidence="4" id="KW-0819">tRNA processing</keyword>
<dbReference type="PANTHER" id="PTHR21392:SF1">
    <property type="entry name" value="TRNA-URIDINE AMINOCARBOXYPROPYLTRANSFERASE"/>
    <property type="match status" value="1"/>
</dbReference>
<comment type="caution">
    <text evidence="6">The sequence shown here is derived from an EMBL/GenBank/DDBJ whole genome shotgun (WGS) entry which is preliminary data.</text>
</comment>
<dbReference type="GO" id="GO:0008033">
    <property type="term" value="P:tRNA processing"/>
    <property type="evidence" value="ECO:0007669"/>
    <property type="project" value="UniProtKB-KW"/>
</dbReference>
<gene>
    <name evidence="6" type="ORF">H8Q88_08190</name>
</gene>
<feature type="domain" description="DTW" evidence="5">
    <location>
        <begin position="27"/>
        <end position="221"/>
    </location>
</feature>
<keyword evidence="2" id="KW-0808">Transferase</keyword>